<evidence type="ECO:0000313" key="2">
    <source>
        <dbReference type="EMBL" id="MFG6430443.1"/>
    </source>
</evidence>
<accession>A0ABW7F1D4</accession>
<keyword evidence="1" id="KW-0732">Signal</keyword>
<feature type="signal peptide" evidence="1">
    <location>
        <begin position="1"/>
        <end position="22"/>
    </location>
</feature>
<feature type="chain" id="PRO_5047463788" evidence="1">
    <location>
        <begin position="23"/>
        <end position="130"/>
    </location>
</feature>
<protein>
    <submittedName>
        <fullName evidence="2">Uncharacterized protein</fullName>
    </submittedName>
</protein>
<sequence length="130" mass="14389">MSIMKRRAAFIGLFAFATAASAQPVDVSLISLIATPREFDGKQVRVVIGFARLEFEGNAIYLHREDYLQGITKNGLWLDVEGVRKKSAASANNRYVIVEGVFSMTDKGHLGLWSGSIQKVTRMDPWSAPK</sequence>
<proteinExistence type="predicted"/>
<gene>
    <name evidence="2" type="ORF">ACG00Y_10985</name>
</gene>
<comment type="caution">
    <text evidence="2">The sequence shown here is derived from an EMBL/GenBank/DDBJ whole genome shotgun (WGS) entry which is preliminary data.</text>
</comment>
<reference evidence="2 3" key="1">
    <citation type="submission" date="2024-08" db="EMBL/GenBank/DDBJ databases">
        <authorList>
            <person name="Lu H."/>
        </authorList>
    </citation>
    <scope>NUCLEOTIDE SEQUENCE [LARGE SCALE GENOMIC DNA]</scope>
    <source>
        <strain evidence="2 3">LYH14W</strain>
    </source>
</reference>
<evidence type="ECO:0000256" key="1">
    <source>
        <dbReference type="SAM" id="SignalP"/>
    </source>
</evidence>
<keyword evidence="3" id="KW-1185">Reference proteome</keyword>
<organism evidence="2 3">
    <name type="scientific">Pelomonas parva</name>
    <dbReference type="NCBI Taxonomy" id="3299032"/>
    <lineage>
        <taxon>Bacteria</taxon>
        <taxon>Pseudomonadati</taxon>
        <taxon>Pseudomonadota</taxon>
        <taxon>Betaproteobacteria</taxon>
        <taxon>Burkholderiales</taxon>
        <taxon>Sphaerotilaceae</taxon>
        <taxon>Roseateles</taxon>
    </lineage>
</organism>
<evidence type="ECO:0000313" key="3">
    <source>
        <dbReference type="Proteomes" id="UP001606210"/>
    </source>
</evidence>
<dbReference type="EMBL" id="JBIGHV010000004">
    <property type="protein sequence ID" value="MFG6430443.1"/>
    <property type="molecule type" value="Genomic_DNA"/>
</dbReference>
<name>A0ABW7F1D4_9BURK</name>
<dbReference type="Proteomes" id="UP001606210">
    <property type="component" value="Unassembled WGS sequence"/>
</dbReference>
<dbReference type="RefSeq" id="WP_394478714.1">
    <property type="nucleotide sequence ID" value="NZ_JBIGHV010000004.1"/>
</dbReference>